<evidence type="ECO:0000256" key="6">
    <source>
        <dbReference type="ARBA" id="ARBA00023065"/>
    </source>
</evidence>
<keyword evidence="12" id="KW-1185">Reference proteome</keyword>
<evidence type="ECO:0000256" key="10">
    <source>
        <dbReference type="SAM" id="Phobius"/>
    </source>
</evidence>
<evidence type="ECO:0000256" key="2">
    <source>
        <dbReference type="ARBA" id="ARBA00007079"/>
    </source>
</evidence>
<keyword evidence="4 10" id="KW-0812">Transmembrane</keyword>
<dbReference type="OrthoDB" id="68611at2759"/>
<dbReference type="EMBL" id="SMOL01000781">
    <property type="protein sequence ID" value="KAB2596975.1"/>
    <property type="molecule type" value="Genomic_DNA"/>
</dbReference>
<reference evidence="12" key="2">
    <citation type="submission" date="2019-10" db="EMBL/GenBank/DDBJ databases">
        <title>A de novo genome assembly of a pear dwarfing rootstock.</title>
        <authorList>
            <person name="Wang F."/>
            <person name="Wang J."/>
            <person name="Li S."/>
            <person name="Zhang Y."/>
            <person name="Fang M."/>
            <person name="Ma L."/>
            <person name="Zhao Y."/>
            <person name="Jiang S."/>
        </authorList>
    </citation>
    <scope>NUCLEOTIDE SEQUENCE [LARGE SCALE GENOMIC DNA]</scope>
</reference>
<sequence>MTWIALGLYLLNNLKAEDIKVLIWSVEWGINVTDGTNNASVPESGLVDKALLGLKGVVGGLVLKVWRFLVKAWKLGVAEPRKAIHALKVGLAISVVLLFYYMRSLYEGVGGNAMWAVMTVVVVFESTVGATLYKSINRAAGTFLAGSLGLGVHWISCKAGQNFEAIITGTSVFLLASAATFSRFIPPVKSRFDYGALIFILTFSLVSISGYRVEELFELAYDRLLTVGIGTFFCILISILFYPNWAGQQLHCLIYNNLEKLADSLDGYVLEYFKDNEAVTEDNCSTKQINGYKCVLDSKATEDNMAKFARWEPAHGSFNFKHPWKQYLKIGASMRSCAYCVEALSACMESEIKMPAGIGNLKKHFSNACKTTNKHSSNILRELAKTIKTMKKSSEIDSLVWEMNKAVQELQKSLKSVPIWLVLPTSEATDDDGKGEPIVAPLVEVLPVTTLVSLLIENAARISGIVDAVNELAVQADMKPAPQGNKTQHQPGDKPSAGEKLPFNGNVTVTVPMPIAHCRMVPKIMKPMEALRKICVTECCFY</sequence>
<accession>A0A5N5F1X0</accession>
<evidence type="ECO:0000256" key="4">
    <source>
        <dbReference type="ARBA" id="ARBA00022692"/>
    </source>
</evidence>
<dbReference type="AlphaFoldDB" id="A0A5N5F1X0"/>
<protein>
    <submittedName>
        <fullName evidence="11">Aluminum-activated malate transporter 10</fullName>
    </submittedName>
</protein>
<keyword evidence="3" id="KW-0813">Transport</keyword>
<feature type="transmembrane region" description="Helical" evidence="10">
    <location>
        <begin position="82"/>
        <end position="101"/>
    </location>
</feature>
<evidence type="ECO:0000256" key="1">
    <source>
        <dbReference type="ARBA" id="ARBA00004141"/>
    </source>
</evidence>
<dbReference type="Pfam" id="PF11744">
    <property type="entry name" value="ALMT"/>
    <property type="match status" value="1"/>
</dbReference>
<feature type="region of interest" description="Disordered" evidence="9">
    <location>
        <begin position="479"/>
        <end position="505"/>
    </location>
</feature>
<dbReference type="GO" id="GO:0016020">
    <property type="term" value="C:membrane"/>
    <property type="evidence" value="ECO:0007669"/>
    <property type="project" value="UniProtKB-SubCell"/>
</dbReference>
<feature type="transmembrane region" description="Helical" evidence="10">
    <location>
        <begin position="194"/>
        <end position="212"/>
    </location>
</feature>
<dbReference type="PANTHER" id="PTHR31086">
    <property type="entry name" value="ALUMINUM-ACTIVATED MALATE TRANSPORTER 10"/>
    <property type="match status" value="1"/>
</dbReference>
<feature type="transmembrane region" description="Helical" evidence="10">
    <location>
        <begin position="139"/>
        <end position="156"/>
    </location>
</feature>
<comment type="subcellular location">
    <subcellularLocation>
        <location evidence="1">Membrane</location>
        <topology evidence="1">Multi-pass membrane protein</topology>
    </subcellularLocation>
</comment>
<comment type="similarity">
    <text evidence="2">Belongs to the aromatic acid exporter (TC 2.A.85) family.</text>
</comment>
<evidence type="ECO:0000313" key="11">
    <source>
        <dbReference type="EMBL" id="KAB2596975.1"/>
    </source>
</evidence>
<comment type="caution">
    <text evidence="11">The sequence shown here is derived from an EMBL/GenBank/DDBJ whole genome shotgun (WGS) entry which is preliminary data.</text>
</comment>
<keyword evidence="6" id="KW-0406">Ion transport</keyword>
<keyword evidence="8" id="KW-0407">Ion channel</keyword>
<reference evidence="11 12" key="1">
    <citation type="submission" date="2019-09" db="EMBL/GenBank/DDBJ databases">
        <authorList>
            <person name="Ou C."/>
        </authorList>
    </citation>
    <scope>NUCLEOTIDE SEQUENCE [LARGE SCALE GENOMIC DNA]</scope>
    <source>
        <strain evidence="11">S2</strain>
        <tissue evidence="11">Leaf</tissue>
    </source>
</reference>
<evidence type="ECO:0000256" key="9">
    <source>
        <dbReference type="SAM" id="MobiDB-lite"/>
    </source>
</evidence>
<evidence type="ECO:0000256" key="7">
    <source>
        <dbReference type="ARBA" id="ARBA00023136"/>
    </source>
</evidence>
<evidence type="ECO:0000256" key="5">
    <source>
        <dbReference type="ARBA" id="ARBA00022989"/>
    </source>
</evidence>
<dbReference type="GO" id="GO:0015743">
    <property type="term" value="P:malate transport"/>
    <property type="evidence" value="ECO:0007669"/>
    <property type="project" value="InterPro"/>
</dbReference>
<name>A0A5N5F1X0_9ROSA</name>
<proteinExistence type="inferred from homology"/>
<dbReference type="GO" id="GO:0034220">
    <property type="term" value="P:monoatomic ion transmembrane transport"/>
    <property type="evidence" value="ECO:0007669"/>
    <property type="project" value="UniProtKB-KW"/>
</dbReference>
<evidence type="ECO:0000256" key="8">
    <source>
        <dbReference type="ARBA" id="ARBA00023303"/>
    </source>
</evidence>
<feature type="transmembrane region" description="Helical" evidence="10">
    <location>
        <begin position="113"/>
        <end position="132"/>
    </location>
</feature>
<feature type="transmembrane region" description="Helical" evidence="10">
    <location>
        <begin position="224"/>
        <end position="242"/>
    </location>
</feature>
<keyword evidence="5 10" id="KW-1133">Transmembrane helix</keyword>
<reference evidence="11 12" key="3">
    <citation type="submission" date="2019-11" db="EMBL/GenBank/DDBJ databases">
        <title>A de novo genome assembly of a pear dwarfing rootstock.</title>
        <authorList>
            <person name="Wang F."/>
            <person name="Wang J."/>
            <person name="Li S."/>
            <person name="Zhang Y."/>
            <person name="Fang M."/>
            <person name="Ma L."/>
            <person name="Zhao Y."/>
            <person name="Jiang S."/>
        </authorList>
    </citation>
    <scope>NUCLEOTIDE SEQUENCE [LARGE SCALE GENOMIC DNA]</scope>
    <source>
        <strain evidence="11">S2</strain>
        <tissue evidence="11">Leaf</tissue>
    </source>
</reference>
<dbReference type="InterPro" id="IPR020966">
    <property type="entry name" value="ALMT"/>
</dbReference>
<feature type="transmembrane region" description="Helical" evidence="10">
    <location>
        <begin position="162"/>
        <end position="182"/>
    </location>
</feature>
<evidence type="ECO:0000256" key="3">
    <source>
        <dbReference type="ARBA" id="ARBA00022448"/>
    </source>
</evidence>
<keyword evidence="7 10" id="KW-0472">Membrane</keyword>
<dbReference type="Proteomes" id="UP000327157">
    <property type="component" value="Chromosome 7"/>
</dbReference>
<organism evidence="11 12">
    <name type="scientific">Pyrus ussuriensis x Pyrus communis</name>
    <dbReference type="NCBI Taxonomy" id="2448454"/>
    <lineage>
        <taxon>Eukaryota</taxon>
        <taxon>Viridiplantae</taxon>
        <taxon>Streptophyta</taxon>
        <taxon>Embryophyta</taxon>
        <taxon>Tracheophyta</taxon>
        <taxon>Spermatophyta</taxon>
        <taxon>Magnoliopsida</taxon>
        <taxon>eudicotyledons</taxon>
        <taxon>Gunneridae</taxon>
        <taxon>Pentapetalae</taxon>
        <taxon>rosids</taxon>
        <taxon>fabids</taxon>
        <taxon>Rosales</taxon>
        <taxon>Rosaceae</taxon>
        <taxon>Amygdaloideae</taxon>
        <taxon>Maleae</taxon>
        <taxon>Pyrus</taxon>
    </lineage>
</organism>
<evidence type="ECO:0000313" key="12">
    <source>
        <dbReference type="Proteomes" id="UP000327157"/>
    </source>
</evidence>
<gene>
    <name evidence="11" type="ORF">D8674_032425</name>
</gene>